<dbReference type="SMART" id="SM00584">
    <property type="entry name" value="TLDc"/>
    <property type="match status" value="1"/>
</dbReference>
<evidence type="ECO:0000256" key="4">
    <source>
        <dbReference type="ARBA" id="ARBA00022490"/>
    </source>
</evidence>
<dbReference type="EMBL" id="PZQS01000012">
    <property type="protein sequence ID" value="PVD20393.1"/>
    <property type="molecule type" value="Genomic_DNA"/>
</dbReference>
<evidence type="ECO:0000256" key="5">
    <source>
        <dbReference type="ARBA" id="ARBA00023136"/>
    </source>
</evidence>
<evidence type="ECO:0000256" key="2">
    <source>
        <dbReference type="ARBA" id="ARBA00004371"/>
    </source>
</evidence>
<dbReference type="AlphaFoldDB" id="A0A2T7NGT6"/>
<dbReference type="PANTHER" id="PTHR23354">
    <property type="entry name" value="NUCLEOLAR PROTEIN 7/ESTROGEN RECEPTOR COACTIVATOR-RELATED"/>
    <property type="match status" value="1"/>
</dbReference>
<dbReference type="Pfam" id="PF07534">
    <property type="entry name" value="TLD"/>
    <property type="match status" value="1"/>
</dbReference>
<feature type="compositionally biased region" description="Basic and acidic residues" evidence="10">
    <location>
        <begin position="429"/>
        <end position="439"/>
    </location>
</feature>
<dbReference type="Proteomes" id="UP000245119">
    <property type="component" value="Linkage Group LG12"/>
</dbReference>
<evidence type="ECO:0000256" key="8">
    <source>
        <dbReference type="ARBA" id="ARBA00041780"/>
    </source>
</evidence>
<comment type="subcellular location">
    <subcellularLocation>
        <location evidence="3">Cytoplasm</location>
    </subcellularLocation>
    <subcellularLocation>
        <location evidence="2">Lysosome</location>
    </subcellularLocation>
    <subcellularLocation>
        <location evidence="1">Membrane</location>
    </subcellularLocation>
</comment>
<evidence type="ECO:0000256" key="9">
    <source>
        <dbReference type="ARBA" id="ARBA00042134"/>
    </source>
</evidence>
<evidence type="ECO:0000313" key="13">
    <source>
        <dbReference type="Proteomes" id="UP000245119"/>
    </source>
</evidence>
<dbReference type="InterPro" id="IPR006571">
    <property type="entry name" value="TLDc_dom"/>
</dbReference>
<reference evidence="12 13" key="1">
    <citation type="submission" date="2018-04" db="EMBL/GenBank/DDBJ databases">
        <title>The genome of golden apple snail Pomacea canaliculata provides insight into stress tolerance and invasive adaptation.</title>
        <authorList>
            <person name="Liu C."/>
            <person name="Liu B."/>
            <person name="Ren Y."/>
            <person name="Zhang Y."/>
            <person name="Wang H."/>
            <person name="Li S."/>
            <person name="Jiang F."/>
            <person name="Yin L."/>
            <person name="Zhang G."/>
            <person name="Qian W."/>
            <person name="Fan W."/>
        </authorList>
    </citation>
    <scope>NUCLEOTIDE SEQUENCE [LARGE SCALE GENOMIC DNA]</scope>
    <source>
        <strain evidence="12">SZHN2017</strain>
        <tissue evidence="12">Muscle</tissue>
    </source>
</reference>
<dbReference type="OrthoDB" id="289228at2759"/>
<gene>
    <name evidence="12" type="ORF">C0Q70_18547</name>
</gene>
<evidence type="ECO:0000256" key="1">
    <source>
        <dbReference type="ARBA" id="ARBA00004370"/>
    </source>
</evidence>
<dbReference type="PROSITE" id="PS51886">
    <property type="entry name" value="TLDC"/>
    <property type="match status" value="1"/>
</dbReference>
<accession>A0A2T7NGT6</accession>
<evidence type="ECO:0000256" key="10">
    <source>
        <dbReference type="SAM" id="MobiDB-lite"/>
    </source>
</evidence>
<evidence type="ECO:0000256" key="7">
    <source>
        <dbReference type="ARBA" id="ARBA00039594"/>
    </source>
</evidence>
<dbReference type="GO" id="GO:0006979">
    <property type="term" value="P:response to oxidative stress"/>
    <property type="evidence" value="ECO:0007669"/>
    <property type="project" value="TreeGrafter"/>
</dbReference>
<keyword evidence="13" id="KW-1185">Reference proteome</keyword>
<dbReference type="STRING" id="400727.A0A2T7NGT6"/>
<evidence type="ECO:0000256" key="6">
    <source>
        <dbReference type="ARBA" id="ARBA00023228"/>
    </source>
</evidence>
<keyword evidence="4" id="KW-0963">Cytoplasm</keyword>
<dbReference type="GO" id="GO:0005764">
    <property type="term" value="C:lysosome"/>
    <property type="evidence" value="ECO:0007669"/>
    <property type="project" value="UniProtKB-SubCell"/>
</dbReference>
<comment type="caution">
    <text evidence="12">The sequence shown here is derived from an EMBL/GenBank/DDBJ whole genome shotgun (WGS) entry which is preliminary data.</text>
</comment>
<evidence type="ECO:0000256" key="3">
    <source>
        <dbReference type="ARBA" id="ARBA00004496"/>
    </source>
</evidence>
<sequence>MGGSESKGSDHKATLHFPEEEKPLVIQLFYRISHGKKYFTREEFRHFSHSALDLIVADRLFDFFLSGKHHQRSGHAEGEVDHHQFVNQLAFILKGGVQEQAHMFCALCSPSQPQISSESLLEFVCSMVHSYEKILAAHCREFQSWMLSHSNDNCRGLALYMIEDIFYAGDPKDKGFHQVSVPMQQTFSVEDIEAWLNKSSIFQQLFTGIFRSCFPLDETHAAEVVQFYPRIPQVRDTNWSAVSTILNLSSVLFLNACLPSVLQGEWRLIFSSSHFGSSFSLLLKHLLGKGLTLLVIKDRDGFVFGGFASQPWNLDPKFYGTDENFLFRLHPNFGIFRPTGLNKNFMYLNINTQTLPNGLGMGGQLNYFGLWIDQSFDKGCSKAEPRCTTYGSPQLSSKPDFQVDTVEVWLVGPVKKKEEDDEDEDMTEEEKQMRGKSVLDRELESKAMLELMGRPQVSEGIREEDTTQDGPEASKVISLF</sequence>
<dbReference type="PANTHER" id="PTHR23354:SF131">
    <property type="entry name" value="MTOR-ASSOCIATED PROTEIN MEAK7"/>
    <property type="match status" value="1"/>
</dbReference>
<dbReference type="GO" id="GO:0016020">
    <property type="term" value="C:membrane"/>
    <property type="evidence" value="ECO:0007669"/>
    <property type="project" value="UniProtKB-SubCell"/>
</dbReference>
<dbReference type="GO" id="GO:0005634">
    <property type="term" value="C:nucleus"/>
    <property type="evidence" value="ECO:0007669"/>
    <property type="project" value="TreeGrafter"/>
</dbReference>
<proteinExistence type="predicted"/>
<keyword evidence="5" id="KW-0472">Membrane</keyword>
<evidence type="ECO:0000259" key="11">
    <source>
        <dbReference type="PROSITE" id="PS51886"/>
    </source>
</evidence>
<name>A0A2T7NGT6_POMCA</name>
<protein>
    <recommendedName>
        <fullName evidence="7">MTOR-associated protein MEAK7</fullName>
    </recommendedName>
    <alternativeName>
        <fullName evidence="9">TBC/LysM-associated domain-containing protein 1</fullName>
    </alternativeName>
    <alternativeName>
        <fullName evidence="8">TLD domain-containing protein 1</fullName>
    </alternativeName>
</protein>
<keyword evidence="6" id="KW-0458">Lysosome</keyword>
<evidence type="ECO:0000313" key="12">
    <source>
        <dbReference type="EMBL" id="PVD20393.1"/>
    </source>
</evidence>
<organism evidence="12 13">
    <name type="scientific">Pomacea canaliculata</name>
    <name type="common">Golden apple snail</name>
    <dbReference type="NCBI Taxonomy" id="400727"/>
    <lineage>
        <taxon>Eukaryota</taxon>
        <taxon>Metazoa</taxon>
        <taxon>Spiralia</taxon>
        <taxon>Lophotrochozoa</taxon>
        <taxon>Mollusca</taxon>
        <taxon>Gastropoda</taxon>
        <taxon>Caenogastropoda</taxon>
        <taxon>Architaenioglossa</taxon>
        <taxon>Ampullarioidea</taxon>
        <taxon>Ampullariidae</taxon>
        <taxon>Pomacea</taxon>
    </lineage>
</organism>
<feature type="compositionally biased region" description="Acidic residues" evidence="10">
    <location>
        <begin position="419"/>
        <end position="428"/>
    </location>
</feature>
<dbReference type="OMA" id="NKGPCIV"/>
<feature type="region of interest" description="Disordered" evidence="10">
    <location>
        <begin position="451"/>
        <end position="480"/>
    </location>
</feature>
<feature type="domain" description="TLDc" evidence="11">
    <location>
        <begin position="244"/>
        <end position="412"/>
    </location>
</feature>
<feature type="region of interest" description="Disordered" evidence="10">
    <location>
        <begin position="415"/>
        <end position="439"/>
    </location>
</feature>